<organism evidence="1 2">
    <name type="scientific">Arthrobacter russicus</name>
    <dbReference type="NCBI Taxonomy" id="172040"/>
    <lineage>
        <taxon>Bacteria</taxon>
        <taxon>Bacillati</taxon>
        <taxon>Actinomycetota</taxon>
        <taxon>Actinomycetes</taxon>
        <taxon>Micrococcales</taxon>
        <taxon>Micrococcaceae</taxon>
        <taxon>Arthrobacter</taxon>
    </lineage>
</organism>
<protein>
    <recommendedName>
        <fullName evidence="3">Secreted protein</fullName>
    </recommendedName>
</protein>
<gene>
    <name evidence="1" type="ORF">JOE69_001918</name>
</gene>
<evidence type="ECO:0008006" key="3">
    <source>
        <dbReference type="Google" id="ProtNLM"/>
    </source>
</evidence>
<evidence type="ECO:0000313" key="2">
    <source>
        <dbReference type="Proteomes" id="UP001185069"/>
    </source>
</evidence>
<dbReference type="RefSeq" id="WP_309798184.1">
    <property type="nucleotide sequence ID" value="NZ_BAAAHY010000005.1"/>
</dbReference>
<proteinExistence type="predicted"/>
<name>A0ABU1JC02_9MICC</name>
<keyword evidence="2" id="KW-1185">Reference proteome</keyword>
<evidence type="ECO:0000313" key="1">
    <source>
        <dbReference type="EMBL" id="MDR6269680.1"/>
    </source>
</evidence>
<sequence length="85" mass="8996">MKKLIRNSIGAVTIAGAIAGGALLTAPLAGALAPGTYFLPNENACYGAQDRMERSGFTITQRCTYSGPMFLGWRTADGPWLFVAK</sequence>
<reference evidence="1 2" key="1">
    <citation type="submission" date="2023-07" db="EMBL/GenBank/DDBJ databases">
        <title>Sequencing the genomes of 1000 actinobacteria strains.</title>
        <authorList>
            <person name="Klenk H.-P."/>
        </authorList>
    </citation>
    <scope>NUCLEOTIDE SEQUENCE [LARGE SCALE GENOMIC DNA]</scope>
    <source>
        <strain evidence="1 2">DSM 14555</strain>
    </source>
</reference>
<accession>A0ABU1JC02</accession>
<dbReference type="Proteomes" id="UP001185069">
    <property type="component" value="Unassembled WGS sequence"/>
</dbReference>
<dbReference type="EMBL" id="JAVDQF010000001">
    <property type="protein sequence ID" value="MDR6269680.1"/>
    <property type="molecule type" value="Genomic_DNA"/>
</dbReference>
<comment type="caution">
    <text evidence="1">The sequence shown here is derived from an EMBL/GenBank/DDBJ whole genome shotgun (WGS) entry which is preliminary data.</text>
</comment>